<dbReference type="Gene3D" id="3.90.550.10">
    <property type="entry name" value="Spore Coat Polysaccharide Biosynthesis Protein SpsA, Chain A"/>
    <property type="match status" value="1"/>
</dbReference>
<evidence type="ECO:0000256" key="5">
    <source>
        <dbReference type="ARBA" id="ARBA00022968"/>
    </source>
</evidence>
<dbReference type="InterPro" id="IPR008428">
    <property type="entry name" value="Chond_GalNAc"/>
</dbReference>
<evidence type="ECO:0000256" key="6">
    <source>
        <dbReference type="ARBA" id="ARBA00022989"/>
    </source>
</evidence>
<dbReference type="GO" id="GO:0032580">
    <property type="term" value="C:Golgi cisterna membrane"/>
    <property type="evidence" value="ECO:0007669"/>
    <property type="project" value="UniProtKB-SubCell"/>
</dbReference>
<evidence type="ECO:0000256" key="4">
    <source>
        <dbReference type="ARBA" id="ARBA00022692"/>
    </source>
</evidence>
<dbReference type="EC" id="2.4.1.-" evidence="9"/>
<keyword evidence="6 9" id="KW-1133">Transmembrane helix</keyword>
<keyword evidence="3 9" id="KW-0808">Transferase</keyword>
<proteinExistence type="inferred from homology"/>
<dbReference type="InterPro" id="IPR029044">
    <property type="entry name" value="Nucleotide-diphossugar_trans"/>
</dbReference>
<dbReference type="PANTHER" id="PTHR12369:SF17">
    <property type="entry name" value="CHONDROITIN SULFATE SYNTHASE 1-LIKE"/>
    <property type="match status" value="1"/>
</dbReference>
<keyword evidence="8 9" id="KW-0472">Membrane</keyword>
<sequence length="865" mass="99973">MFRSNRSSSHSQHHEARDITTTAAARTPPLSAAAPDETSVALLALTASDHQSDYAGIKNTNDLNCSIGYANPTNRDVDSGYFVNGIYKRKTNDNKSKSWPAIKKIIKKTRRANFLMDALVFVISIFAGIQLSMLIFSMYYPENFLKCSDVTFNTENQASIPPFVEELGDFHFNPGPKKKLVLVSVMTSSQYFNNRDWAIRMTWLKSIPGDVVFFVGNSTDPAPPGMPLVRLNRVPDNVYPPQGKVFEMLKYIHENHADKYEYFIRADDDVFIKGQELGSLFRSLNSDEKIYMGHYGQGVPEEIGKLGIGKSYWYCIGGPGVIFSHKALKVLAPNLDNCKGDTATTHEDTELGRCVENYLKVQCKSNRKVRALFYQNYREVKGTFNHELGQKESHAFTLHPVKNTSFVVRLALHFKHDEIKWLQKKTDNLRNEMGMVKRVITGKHMKRWSMPVIKYLHNIEYFNRKHEAKKASVRFWYDTGDVDAQWENIEMESIYSMANIHQAPKQKLSVKKHDETVQNAVRALLSHYWEGVDNIKFKKLLQAYRYMSPIQGVQHLLHVYLLQRKTKSGYYNGTFMASQRLLPLEFTEDEDMLKDRFDINTKYGRQVKEINLIIPIAGKLEAFVRFTEALEKIFKRTPENLKVILAIYKDPEGSWIKQITLMRRLQSQYHSMKLEVTFLTGDFTRGVALQHGVKNCSNDSLLLFIDIDMAITEEFLHRVRITTIYGKQVYFPIYFSQFDPESICHKPNCKKNHYLFGKDDGFWIYFGFGMVSIYKKDFLEVGGYDTNIKGWGKEDIDFYELCIKSNLTVIRAPDLSLIHVYHPKFCSKDLNAEQYQMCLDSKISIFWSLHKEAEAVYRLPKILNK</sequence>
<name>A0A6P7TPG8_9MOLL</name>
<dbReference type="SUPFAM" id="SSF53448">
    <property type="entry name" value="Nucleotide-diphospho-sugar transferases"/>
    <property type="match status" value="1"/>
</dbReference>
<evidence type="ECO:0000256" key="9">
    <source>
        <dbReference type="RuleBase" id="RU364016"/>
    </source>
</evidence>
<evidence type="ECO:0000256" key="8">
    <source>
        <dbReference type="ARBA" id="ARBA00023136"/>
    </source>
</evidence>
<gene>
    <name evidence="12" type="primary">LOC115224996</name>
</gene>
<feature type="transmembrane region" description="Helical" evidence="9">
    <location>
        <begin position="114"/>
        <end position="140"/>
    </location>
</feature>
<comment type="similarity">
    <text evidence="2 9">Belongs to the chondroitin N-acetylgalactosaminyltransferase family.</text>
</comment>
<dbReference type="Gene3D" id="3.90.550.50">
    <property type="match status" value="1"/>
</dbReference>
<dbReference type="RefSeq" id="XP_029651785.2">
    <property type="nucleotide sequence ID" value="XM_029795925.2"/>
</dbReference>
<organism evidence="11 12">
    <name type="scientific">Octopus sinensis</name>
    <name type="common">East Asian common octopus</name>
    <dbReference type="NCBI Taxonomy" id="2607531"/>
    <lineage>
        <taxon>Eukaryota</taxon>
        <taxon>Metazoa</taxon>
        <taxon>Spiralia</taxon>
        <taxon>Lophotrochozoa</taxon>
        <taxon>Mollusca</taxon>
        <taxon>Cephalopoda</taxon>
        <taxon>Coleoidea</taxon>
        <taxon>Octopodiformes</taxon>
        <taxon>Octopoda</taxon>
        <taxon>Incirrata</taxon>
        <taxon>Octopodidae</taxon>
        <taxon>Octopus</taxon>
    </lineage>
</organism>
<evidence type="ECO:0000313" key="11">
    <source>
        <dbReference type="Proteomes" id="UP000515154"/>
    </source>
</evidence>
<dbReference type="Proteomes" id="UP000515154">
    <property type="component" value="Linkage group LG27"/>
</dbReference>
<keyword evidence="7 9" id="KW-0333">Golgi apparatus</keyword>
<dbReference type="AlphaFoldDB" id="A0A6P7TPG8"/>
<evidence type="ECO:0000256" key="3">
    <source>
        <dbReference type="ARBA" id="ARBA00022679"/>
    </source>
</evidence>
<feature type="region of interest" description="Disordered" evidence="10">
    <location>
        <begin position="1"/>
        <end position="23"/>
    </location>
</feature>
<keyword evidence="11" id="KW-1185">Reference proteome</keyword>
<dbReference type="KEGG" id="osn:115224996"/>
<accession>A0A6P7TPG8</accession>
<evidence type="ECO:0000256" key="10">
    <source>
        <dbReference type="SAM" id="MobiDB-lite"/>
    </source>
</evidence>
<evidence type="ECO:0000313" key="12">
    <source>
        <dbReference type="RefSeq" id="XP_029651785.2"/>
    </source>
</evidence>
<evidence type="ECO:0000256" key="2">
    <source>
        <dbReference type="ARBA" id="ARBA00009239"/>
    </source>
</evidence>
<dbReference type="GO" id="GO:0047238">
    <property type="term" value="F:glucuronosyl-N-acetylgalactosaminyl-proteoglycan 4-beta-N-acetylgalactosaminyltransferase activity"/>
    <property type="evidence" value="ECO:0007669"/>
    <property type="project" value="TreeGrafter"/>
</dbReference>
<keyword evidence="4 9" id="KW-0812">Transmembrane</keyword>
<evidence type="ECO:0000256" key="7">
    <source>
        <dbReference type="ARBA" id="ARBA00023034"/>
    </source>
</evidence>
<keyword evidence="5 9" id="KW-0735">Signal-anchor</keyword>
<evidence type="ECO:0000256" key="1">
    <source>
        <dbReference type="ARBA" id="ARBA00004447"/>
    </source>
</evidence>
<dbReference type="Pfam" id="PF05679">
    <property type="entry name" value="CHGN"/>
    <property type="match status" value="1"/>
</dbReference>
<dbReference type="InterPro" id="IPR051227">
    <property type="entry name" value="CS_glycosyltransferase"/>
</dbReference>
<protein>
    <recommendedName>
        <fullName evidence="9">Hexosyltransferase</fullName>
        <ecNumber evidence="9">2.4.1.-</ecNumber>
    </recommendedName>
</protein>
<reference evidence="12" key="1">
    <citation type="submission" date="2025-08" db="UniProtKB">
        <authorList>
            <consortium name="RefSeq"/>
        </authorList>
    </citation>
    <scope>IDENTIFICATION</scope>
</reference>
<dbReference type="PANTHER" id="PTHR12369">
    <property type="entry name" value="CHONDROITIN SYNTHASE"/>
    <property type="match status" value="1"/>
</dbReference>
<comment type="subcellular location">
    <subcellularLocation>
        <location evidence="1 9">Golgi apparatus</location>
        <location evidence="1 9">Golgi stack membrane</location>
        <topology evidence="1 9">Single-pass type II membrane protein</topology>
    </subcellularLocation>
</comment>